<feature type="region of interest" description="Disordered" evidence="1">
    <location>
        <begin position="911"/>
        <end position="943"/>
    </location>
</feature>
<feature type="region of interest" description="Disordered" evidence="1">
    <location>
        <begin position="1064"/>
        <end position="1095"/>
    </location>
</feature>
<feature type="region of interest" description="Disordered" evidence="1">
    <location>
        <begin position="787"/>
        <end position="806"/>
    </location>
</feature>
<feature type="compositionally biased region" description="Basic and acidic residues" evidence="1">
    <location>
        <begin position="924"/>
        <end position="943"/>
    </location>
</feature>
<feature type="compositionally biased region" description="Basic and acidic residues" evidence="1">
    <location>
        <begin position="576"/>
        <end position="586"/>
    </location>
</feature>
<accession>A0AAP0X7A4</accession>
<feature type="compositionally biased region" description="Basic and acidic residues" evidence="1">
    <location>
        <begin position="1284"/>
        <end position="1300"/>
    </location>
</feature>
<feature type="compositionally biased region" description="Polar residues" evidence="1">
    <location>
        <begin position="792"/>
        <end position="804"/>
    </location>
</feature>
<dbReference type="PANTHER" id="PTHR34536">
    <property type="entry name" value="DENTIN SIALOPHOSPHOPROTEIN-LIKE PROTEIN"/>
    <property type="match status" value="1"/>
</dbReference>
<dbReference type="PANTHER" id="PTHR34536:SF6">
    <property type="entry name" value="DENTIN SIALOPHOSPHOPROTEIN-LIKE PROTEIN"/>
    <property type="match status" value="1"/>
</dbReference>
<protein>
    <submittedName>
        <fullName evidence="2">Uncharacterized protein</fullName>
    </submittedName>
</protein>
<evidence type="ECO:0000313" key="3">
    <source>
        <dbReference type="Proteomes" id="UP001415857"/>
    </source>
</evidence>
<dbReference type="EMBL" id="JBBPBK010000001">
    <property type="protein sequence ID" value="KAK9292372.1"/>
    <property type="molecule type" value="Genomic_DNA"/>
</dbReference>
<feature type="region of interest" description="Disordered" evidence="1">
    <location>
        <begin position="626"/>
        <end position="657"/>
    </location>
</feature>
<comment type="caution">
    <text evidence="2">The sequence shown here is derived from an EMBL/GenBank/DDBJ whole genome shotgun (WGS) entry which is preliminary data.</text>
</comment>
<gene>
    <name evidence="2" type="ORF">L1049_020339</name>
</gene>
<feature type="region of interest" description="Disordered" evidence="1">
    <location>
        <begin position="1284"/>
        <end position="1325"/>
    </location>
</feature>
<feature type="region of interest" description="Disordered" evidence="1">
    <location>
        <begin position="576"/>
        <end position="596"/>
    </location>
</feature>
<feature type="compositionally biased region" description="Polar residues" evidence="1">
    <location>
        <begin position="843"/>
        <end position="852"/>
    </location>
</feature>
<feature type="compositionally biased region" description="Pro residues" evidence="1">
    <location>
        <begin position="93"/>
        <end position="103"/>
    </location>
</feature>
<organism evidence="2 3">
    <name type="scientific">Liquidambar formosana</name>
    <name type="common">Formosan gum</name>
    <dbReference type="NCBI Taxonomy" id="63359"/>
    <lineage>
        <taxon>Eukaryota</taxon>
        <taxon>Viridiplantae</taxon>
        <taxon>Streptophyta</taxon>
        <taxon>Embryophyta</taxon>
        <taxon>Tracheophyta</taxon>
        <taxon>Spermatophyta</taxon>
        <taxon>Magnoliopsida</taxon>
        <taxon>eudicotyledons</taxon>
        <taxon>Gunneridae</taxon>
        <taxon>Pentapetalae</taxon>
        <taxon>Saxifragales</taxon>
        <taxon>Altingiaceae</taxon>
        <taxon>Liquidambar</taxon>
    </lineage>
</organism>
<name>A0AAP0X7A4_LIQFO</name>
<feature type="compositionally biased region" description="Basic residues" evidence="1">
    <location>
        <begin position="1080"/>
        <end position="1091"/>
    </location>
</feature>
<feature type="region of interest" description="Disordered" evidence="1">
    <location>
        <begin position="825"/>
        <end position="864"/>
    </location>
</feature>
<feature type="region of interest" description="Disordered" evidence="1">
    <location>
        <begin position="23"/>
        <end position="58"/>
    </location>
</feature>
<feature type="compositionally biased region" description="Basic and acidic residues" evidence="1">
    <location>
        <begin position="43"/>
        <end position="55"/>
    </location>
</feature>
<evidence type="ECO:0000256" key="1">
    <source>
        <dbReference type="SAM" id="MobiDB-lite"/>
    </source>
</evidence>
<dbReference type="Proteomes" id="UP001415857">
    <property type="component" value="Unassembled WGS sequence"/>
</dbReference>
<reference evidence="2 3" key="1">
    <citation type="journal article" date="2024" name="Plant J.">
        <title>Genome sequences and population genomics reveal climatic adaptation and genomic divergence between two closely related sweetgum species.</title>
        <authorList>
            <person name="Xu W.Q."/>
            <person name="Ren C.Q."/>
            <person name="Zhang X.Y."/>
            <person name="Comes H.P."/>
            <person name="Liu X.H."/>
            <person name="Li Y.G."/>
            <person name="Kettle C.J."/>
            <person name="Jalonen R."/>
            <person name="Gaisberger H."/>
            <person name="Ma Y.Z."/>
            <person name="Qiu Y.X."/>
        </authorList>
    </citation>
    <scope>NUCLEOTIDE SEQUENCE [LARGE SCALE GENOMIC DNA]</scope>
    <source>
        <strain evidence="2">Hangzhou</strain>
    </source>
</reference>
<proteinExistence type="predicted"/>
<feature type="region of interest" description="Disordered" evidence="1">
    <location>
        <begin position="1001"/>
        <end position="1052"/>
    </location>
</feature>
<keyword evidence="3" id="KW-1185">Reference proteome</keyword>
<sequence>MMSTVGLELTNFINPDLTWKVSKGSRSTARRTRKPVGRNLKVGTEEAEKSPKRLQDASVSESEKLGVAVLGRRFGDKIEHVPIKKRRFVFRSPSPPPRTPSPHPAGYSQRVDSQRALSQRSCSNSSSKLLVMATDKFSYAVDDGAFDSAISDVSNEKRSYSEDFSGIEILAEAACNDSMGDVHNAEKGVEVEVEVKETSGEGIDSSTYAIPLKETIGAANFFQKDLVHEDNNEGSFFQDKAVAVLHDLPPNNDNGMVKSSVSLQDDRSRWDLNIVMDAWDQPCGDQTFDSKTKVLESISEDGMHTEGLENHEAGEIQRHPGDAKYGLESSMQSMVGRVVTGDVHGDLHMLSDSRSLVNGTHKSNGEEHEFGACSGPEKACFQSKCVPTPTEHALELSTFAVVDTNASAEVVSMDACGSYSSSPGSDHITSRQVPDKKINAEQDSVTVKQNGEDCTSVMQLGKALCLESVLVDKNDITFPHAQISSETACEIDSTLDKEGEESPGRISALHDKFDSEFSPRNMLSTDTCQPLECNPPHIENSASKCEEVVVSHSSPECEDLSVSCVSLGEGQHVVTEDAKGQDDKASVADTTDVDPPVHFGSKELINMSSGHPTAILGTRGGLNSHESFKSYGDDSANRSGKVDLEDPFDDSYDSDVSQDNLGHIVGMDDKIKLQEGYDSQIEDGELRESVVHCWEENETDDVEAERVDYESDSGDAYGFDAADYSVSKSEKVEMGAECEKQRFCGSDHFGCDGDKIIVEKCVRDTSCQRRLGGFLAENVVEEEFSKRGSVKASKTQMRRSSTGKDSTERIEIDIKFDSGLSGRSDNVNGKLDLSPKGDALEEPSNSVSSKTKLSGWDQLPQGCRIPADMTSEVNDEKMVGSRASRRELLSRIEVPSSSDILHRKDTVLLQQSRSNNLGDSYPQAERETGSDRSSLRMHDRSQGGDHWVDHSVDYWDSKHHHSFSYYGPYDSGHPGPKSVIVNSKGVYRRFIRRSPADMDDAYGMDTGGAPVRDISNDRSRVRSGRYAQGVVRGPRGPRDGYHGPMPDDTTESSVRMPHYLARREGSFSPIHTRGGPHFSQPRKKSRSRSRTRSPPAWLLPRERNVGLRHLSRSPDFRSEARMERVRLPFQKPSFTADYETGFVSPPRSRFPPQRNSRWIDNRDCGIDHFRDRRSPVRMFRPSQRFDSVGSPGRLKSDDYFRPMIRPGRFPEIAAAGRGRRYEDSDDDRRKHGTRYEMIHPVRRYERDGVLRRFRYDAEDDFVSHNHDNDDFIRGTDRRLRDIPRRAREDKGHLRYNHDRMYNSGPKSFGMREYDEDVSPRRRRPS</sequence>
<feature type="compositionally biased region" description="Basic and acidic residues" evidence="1">
    <location>
        <begin position="626"/>
        <end position="644"/>
    </location>
</feature>
<evidence type="ECO:0000313" key="2">
    <source>
        <dbReference type="EMBL" id="KAK9292372.1"/>
    </source>
</evidence>
<feature type="region of interest" description="Disordered" evidence="1">
    <location>
        <begin position="87"/>
        <end position="113"/>
    </location>
</feature>